<comment type="caution">
    <text evidence="3">The sequence shown here is derived from an EMBL/GenBank/DDBJ whole genome shotgun (WGS) entry which is preliminary data.</text>
</comment>
<keyword evidence="4" id="KW-1185">Reference proteome</keyword>
<feature type="domain" description="WIYLD" evidence="2">
    <location>
        <begin position="11"/>
        <end position="69"/>
    </location>
</feature>
<proteinExistence type="predicted"/>
<feature type="region of interest" description="Disordered" evidence="1">
    <location>
        <begin position="167"/>
        <end position="194"/>
    </location>
</feature>
<dbReference type="InterPro" id="IPR018848">
    <property type="entry name" value="WIYLD_domain"/>
</dbReference>
<dbReference type="Pfam" id="PF10440">
    <property type="entry name" value="WIYLD"/>
    <property type="match status" value="1"/>
</dbReference>
<organism evidence="3 4">
    <name type="scientific">Olea europaea subsp. europaea</name>
    <dbReference type="NCBI Taxonomy" id="158383"/>
    <lineage>
        <taxon>Eukaryota</taxon>
        <taxon>Viridiplantae</taxon>
        <taxon>Streptophyta</taxon>
        <taxon>Embryophyta</taxon>
        <taxon>Tracheophyta</taxon>
        <taxon>Spermatophyta</taxon>
        <taxon>Magnoliopsida</taxon>
        <taxon>eudicotyledons</taxon>
        <taxon>Gunneridae</taxon>
        <taxon>Pentapetalae</taxon>
        <taxon>asterids</taxon>
        <taxon>lamiids</taxon>
        <taxon>Lamiales</taxon>
        <taxon>Oleaceae</taxon>
        <taxon>Oleeae</taxon>
        <taxon>Olea</taxon>
    </lineage>
</organism>
<gene>
    <name evidence="3" type="ORF">OLEA9_A004404</name>
</gene>
<dbReference type="OrthoDB" id="1898570at2759"/>
<sequence>MAPRGRPRKPRLMRIDAAVDAMTSFGFSEEIVRKTVKELLKEYGGDEGWRFIEDNSYIELIEAILRSAEGNNQEKSARHENHTKDAPAEASCVATDSLQVTETADGALLDAVGSSSVSQLPCAKESKMTQMKIHGRHRLPCFGWLESDEEDDPNDFVFFNEKVESTPTLHPDFSEDPKNVTNSNGKRNSPWDEILSDHHDTSFLNIR</sequence>
<name>A0A8S0U573_OLEEU</name>
<dbReference type="EMBL" id="CACTIH010007472">
    <property type="protein sequence ID" value="CAA3014179.1"/>
    <property type="molecule type" value="Genomic_DNA"/>
</dbReference>
<evidence type="ECO:0000256" key="1">
    <source>
        <dbReference type="SAM" id="MobiDB-lite"/>
    </source>
</evidence>
<evidence type="ECO:0000313" key="4">
    <source>
        <dbReference type="Proteomes" id="UP000594638"/>
    </source>
</evidence>
<dbReference type="AlphaFoldDB" id="A0A8S0U573"/>
<accession>A0A8S0U573</accession>
<dbReference type="PANTHER" id="PTHR34271">
    <property type="entry name" value="NUCLEOLAR HISTONE METHYLTRANSFERASE-RELATED PROTEIN"/>
    <property type="match status" value="1"/>
</dbReference>
<protein>
    <submittedName>
        <fullName evidence="3">Probable inactive histone-lysine N-methyltransferase SUVR1</fullName>
    </submittedName>
</protein>
<reference evidence="3 4" key="1">
    <citation type="submission" date="2019-12" db="EMBL/GenBank/DDBJ databases">
        <authorList>
            <person name="Alioto T."/>
            <person name="Alioto T."/>
            <person name="Gomez Garrido J."/>
        </authorList>
    </citation>
    <scope>NUCLEOTIDE SEQUENCE [LARGE SCALE GENOMIC DNA]</scope>
</reference>
<dbReference type="Proteomes" id="UP000594638">
    <property type="component" value="Unassembled WGS sequence"/>
</dbReference>
<dbReference type="Gene3D" id="1.10.8.850">
    <property type="entry name" value="Histone-lysine N methyltransferase , C-terminal domain-like"/>
    <property type="match status" value="1"/>
</dbReference>
<dbReference type="InterPro" id="IPR043017">
    <property type="entry name" value="WIYLD_dom_sf"/>
</dbReference>
<evidence type="ECO:0000313" key="3">
    <source>
        <dbReference type="EMBL" id="CAA3014179.1"/>
    </source>
</evidence>
<evidence type="ECO:0000259" key="2">
    <source>
        <dbReference type="Pfam" id="PF10440"/>
    </source>
</evidence>
<dbReference type="Gramene" id="OE9A004404T1">
    <property type="protein sequence ID" value="OE9A004404C1"/>
    <property type="gene ID" value="OE9A004404"/>
</dbReference>
<dbReference type="PANTHER" id="PTHR34271:SF1">
    <property type="entry name" value="NUCLEOLAR HISTONE METHYLTRANSFERASE-RELATED PROTEIN"/>
    <property type="match status" value="1"/>
</dbReference>